<protein>
    <submittedName>
        <fullName evidence="3">GRIP and coiled-coil domain-containing 1-like</fullName>
    </submittedName>
</protein>
<dbReference type="AlphaFoldDB" id="A0A7D9D9P7"/>
<feature type="region of interest" description="Disordered" evidence="2">
    <location>
        <begin position="49"/>
        <end position="105"/>
    </location>
</feature>
<organism evidence="3 4">
    <name type="scientific">Paramuricea clavata</name>
    <name type="common">Red gorgonian</name>
    <name type="synonym">Violescent sea-whip</name>
    <dbReference type="NCBI Taxonomy" id="317549"/>
    <lineage>
        <taxon>Eukaryota</taxon>
        <taxon>Metazoa</taxon>
        <taxon>Cnidaria</taxon>
        <taxon>Anthozoa</taxon>
        <taxon>Octocorallia</taxon>
        <taxon>Malacalcyonacea</taxon>
        <taxon>Plexauridae</taxon>
        <taxon>Paramuricea</taxon>
    </lineage>
</organism>
<dbReference type="OrthoDB" id="9898580at2759"/>
<evidence type="ECO:0000313" key="4">
    <source>
        <dbReference type="Proteomes" id="UP001152795"/>
    </source>
</evidence>
<evidence type="ECO:0000313" key="3">
    <source>
        <dbReference type="EMBL" id="CAB3979634.1"/>
    </source>
</evidence>
<sequence length="197" mass="22503">MEKQSKKELLAVIERQGDQLKRFEARLRDVVQAYKGLQKEKNALEKSLRVLSTGGNVDSAEKDSDLDESLNEESENIVKESTSDSTNIQESQHFKPAKTEELQVHDASGDQISLQAQVMTLREALDTIMEQKAKMESSFQADKKKYLHELEMKEDNFAQERDEFCKQKESMLKDIQEHQLLRANGEPGIKSGIPKPH</sequence>
<evidence type="ECO:0000256" key="1">
    <source>
        <dbReference type="SAM" id="Coils"/>
    </source>
</evidence>
<reference evidence="3" key="1">
    <citation type="submission" date="2020-04" db="EMBL/GenBank/DDBJ databases">
        <authorList>
            <person name="Alioto T."/>
            <person name="Alioto T."/>
            <person name="Gomez Garrido J."/>
        </authorList>
    </citation>
    <scope>NUCLEOTIDE SEQUENCE</scope>
    <source>
        <strain evidence="3">A484AB</strain>
    </source>
</reference>
<feature type="compositionally biased region" description="Acidic residues" evidence="2">
    <location>
        <begin position="64"/>
        <end position="75"/>
    </location>
</feature>
<keyword evidence="1" id="KW-0175">Coiled coil</keyword>
<proteinExistence type="predicted"/>
<name>A0A7D9D9P7_PARCT</name>
<keyword evidence="4" id="KW-1185">Reference proteome</keyword>
<accession>A0A7D9D9P7</accession>
<comment type="caution">
    <text evidence="3">The sequence shown here is derived from an EMBL/GenBank/DDBJ whole genome shotgun (WGS) entry which is preliminary data.</text>
</comment>
<dbReference type="Proteomes" id="UP001152795">
    <property type="component" value="Unassembled WGS sequence"/>
</dbReference>
<feature type="region of interest" description="Disordered" evidence="2">
    <location>
        <begin position="177"/>
        <end position="197"/>
    </location>
</feature>
<dbReference type="EMBL" id="CACRXK020000215">
    <property type="protein sequence ID" value="CAB3979634.1"/>
    <property type="molecule type" value="Genomic_DNA"/>
</dbReference>
<feature type="coiled-coil region" evidence="1">
    <location>
        <begin position="6"/>
        <end position="47"/>
    </location>
</feature>
<evidence type="ECO:0000256" key="2">
    <source>
        <dbReference type="SAM" id="MobiDB-lite"/>
    </source>
</evidence>
<gene>
    <name evidence="3" type="ORF">PACLA_8A079346</name>
</gene>